<keyword evidence="6 7" id="KW-0472">Membrane</keyword>
<name>A0A6N8DM62_RHOAC</name>
<dbReference type="PANTHER" id="PTHR38596:SF1">
    <property type="entry name" value="UPF0114 PROTEIN YQHA"/>
    <property type="match status" value="1"/>
</dbReference>
<dbReference type="AlphaFoldDB" id="A0A6N8DM62"/>
<dbReference type="PANTHER" id="PTHR38596">
    <property type="entry name" value="UPF0114 PROTEIN YQHA"/>
    <property type="match status" value="1"/>
</dbReference>
<keyword evidence="3 7" id="KW-1003">Cell membrane</keyword>
<accession>A0A6N8DM62</accession>
<evidence type="ECO:0000256" key="3">
    <source>
        <dbReference type="ARBA" id="ARBA00022475"/>
    </source>
</evidence>
<dbReference type="InterPro" id="IPR020761">
    <property type="entry name" value="UPF0114_bac"/>
</dbReference>
<dbReference type="NCBIfam" id="TIGR00645">
    <property type="entry name" value="HI0507"/>
    <property type="match status" value="1"/>
</dbReference>
<feature type="transmembrane region" description="Helical" evidence="7">
    <location>
        <begin position="64"/>
        <end position="84"/>
    </location>
</feature>
<dbReference type="Proteomes" id="UP000439113">
    <property type="component" value="Unassembled WGS sequence"/>
</dbReference>
<dbReference type="HAMAP" id="MF_00143">
    <property type="entry name" value="UPF0114"/>
    <property type="match status" value="1"/>
</dbReference>
<proteinExistence type="inferred from homology"/>
<dbReference type="RefSeq" id="WP_155446180.1">
    <property type="nucleotide sequence ID" value="NZ_JAOQNR010000009.1"/>
</dbReference>
<organism evidence="8 9">
    <name type="scientific">Rhodoblastus acidophilus</name>
    <name type="common">Rhodopseudomonas acidophila</name>
    <dbReference type="NCBI Taxonomy" id="1074"/>
    <lineage>
        <taxon>Bacteria</taxon>
        <taxon>Pseudomonadati</taxon>
        <taxon>Pseudomonadota</taxon>
        <taxon>Alphaproteobacteria</taxon>
        <taxon>Hyphomicrobiales</taxon>
        <taxon>Rhodoblastaceae</taxon>
        <taxon>Rhodoblastus</taxon>
    </lineage>
</organism>
<sequence length="183" mass="20412">MSFSKKVEKTLETLLFASRWLLAPFFLALILCLVALLVQAEMHVYHVISTVFRASETSVVLDSLSLIDLTFTGALVVLVIFAGYENFVSRIDHLDEPDGGAEATKTQASWPTWMRTIDFNGLKLKLMSSIVAISAIQTLRVLLDMNNRTNQELAWTVGIHMTFVLSAVLLAWMDRISSHGEGH</sequence>
<dbReference type="GO" id="GO:0005886">
    <property type="term" value="C:plasma membrane"/>
    <property type="evidence" value="ECO:0007669"/>
    <property type="project" value="UniProtKB-SubCell"/>
</dbReference>
<comment type="subcellular location">
    <subcellularLocation>
        <location evidence="1 7">Cell membrane</location>
        <topology evidence="1 7">Multi-pass membrane protein</topology>
    </subcellularLocation>
</comment>
<evidence type="ECO:0000256" key="6">
    <source>
        <dbReference type="ARBA" id="ARBA00023136"/>
    </source>
</evidence>
<reference evidence="8 9" key="1">
    <citation type="submission" date="2019-11" db="EMBL/GenBank/DDBJ databases">
        <title>Whole-genome sequence of a Rhodoblastus acidophilus DSM 142.</title>
        <authorList>
            <person name="Kyndt J.A."/>
            <person name="Meyer T.E."/>
        </authorList>
    </citation>
    <scope>NUCLEOTIDE SEQUENCE [LARGE SCALE GENOMIC DNA]</scope>
    <source>
        <strain evidence="8 9">DSM 142</strain>
    </source>
</reference>
<keyword evidence="4 7" id="KW-0812">Transmembrane</keyword>
<evidence type="ECO:0000256" key="2">
    <source>
        <dbReference type="ARBA" id="ARBA00005774"/>
    </source>
</evidence>
<dbReference type="EMBL" id="WNKS01000008">
    <property type="protein sequence ID" value="MTV31497.1"/>
    <property type="molecule type" value="Genomic_DNA"/>
</dbReference>
<evidence type="ECO:0000256" key="4">
    <source>
        <dbReference type="ARBA" id="ARBA00022692"/>
    </source>
</evidence>
<comment type="caution">
    <text evidence="8">The sequence shown here is derived from an EMBL/GenBank/DDBJ whole genome shotgun (WGS) entry which is preliminary data.</text>
</comment>
<dbReference type="Pfam" id="PF03350">
    <property type="entry name" value="UPF0114"/>
    <property type="match status" value="1"/>
</dbReference>
<gene>
    <name evidence="8" type="ORF">GJ654_10865</name>
</gene>
<evidence type="ECO:0000313" key="8">
    <source>
        <dbReference type="EMBL" id="MTV31497.1"/>
    </source>
</evidence>
<evidence type="ECO:0000256" key="7">
    <source>
        <dbReference type="HAMAP-Rule" id="MF_00143"/>
    </source>
</evidence>
<evidence type="ECO:0000256" key="1">
    <source>
        <dbReference type="ARBA" id="ARBA00004651"/>
    </source>
</evidence>
<dbReference type="OrthoDB" id="9783569at2"/>
<protein>
    <recommendedName>
        <fullName evidence="7">UPF0114 protein GJ654_10865</fullName>
    </recommendedName>
</protein>
<comment type="similarity">
    <text evidence="2 7">Belongs to the UPF0114 family.</text>
</comment>
<evidence type="ECO:0000256" key="5">
    <source>
        <dbReference type="ARBA" id="ARBA00022989"/>
    </source>
</evidence>
<keyword evidence="5 7" id="KW-1133">Transmembrane helix</keyword>
<dbReference type="InterPro" id="IPR005134">
    <property type="entry name" value="UPF0114"/>
</dbReference>
<comment type="caution">
    <text evidence="7">Lacks conserved residue(s) required for the propagation of feature annotation.</text>
</comment>
<evidence type="ECO:0000313" key="9">
    <source>
        <dbReference type="Proteomes" id="UP000439113"/>
    </source>
</evidence>
<feature type="transmembrane region" description="Helical" evidence="7">
    <location>
        <begin position="155"/>
        <end position="173"/>
    </location>
</feature>